<name>A0A813DV70_POLGL</name>
<sequence length="425" mass="46282">MTSSSSSPSVTAGEAVDSFRPFMHWIDHGDREADDAASQNSSPALSGMTGLNVRFEPSAKKPLVVLDLGHCAEVDDSDGTIAPFSNELGEAMRAEDFGDFAEVLLLCHARFANRIRSLHLPLSAGVYFDPRNDIYDELYNIGIAALVYDMRCGYIEKRDLILALKRTNSTSSNLVVIIQGPLESQSGVQTAQVAMLLQALLEVLEPPTWSKVVLAFDPRPALQLPAAVPEPLAPARANAQLMALRCLLWSTAETALSGGLRVLLVHHDKIQPDADEIRAIPSADGFWFMRPSIGALNSTCRAFKEELRQEGLEAERPHKKRKLCVTLTFSRACRELREVTLDCGHRGLCLSCVQVTQECPYCLAPLQGYQTLSASLSTEASTLPSSLPESVPQQSLSPEATSGRRPHFGRQPSSVAETVIDTPSQ</sequence>
<evidence type="ECO:0000256" key="1">
    <source>
        <dbReference type="SAM" id="MobiDB-lite"/>
    </source>
</evidence>
<dbReference type="Proteomes" id="UP000654075">
    <property type="component" value="Unassembled WGS sequence"/>
</dbReference>
<feature type="region of interest" description="Disordered" evidence="1">
    <location>
        <begin position="382"/>
        <end position="425"/>
    </location>
</feature>
<evidence type="ECO:0000313" key="3">
    <source>
        <dbReference type="Proteomes" id="UP000654075"/>
    </source>
</evidence>
<evidence type="ECO:0000313" key="2">
    <source>
        <dbReference type="EMBL" id="CAE8593319.1"/>
    </source>
</evidence>
<comment type="caution">
    <text evidence="2">The sequence shown here is derived from an EMBL/GenBank/DDBJ whole genome shotgun (WGS) entry which is preliminary data.</text>
</comment>
<feature type="compositionally biased region" description="Polar residues" evidence="1">
    <location>
        <begin position="411"/>
        <end position="425"/>
    </location>
</feature>
<protein>
    <submittedName>
        <fullName evidence="2">Uncharacterized protein</fullName>
    </submittedName>
</protein>
<feature type="compositionally biased region" description="Polar residues" evidence="1">
    <location>
        <begin position="391"/>
        <end position="400"/>
    </location>
</feature>
<proteinExistence type="predicted"/>
<reference evidence="2" key="1">
    <citation type="submission" date="2021-02" db="EMBL/GenBank/DDBJ databases">
        <authorList>
            <person name="Dougan E. K."/>
            <person name="Rhodes N."/>
            <person name="Thang M."/>
            <person name="Chan C."/>
        </authorList>
    </citation>
    <scope>NUCLEOTIDE SEQUENCE</scope>
</reference>
<keyword evidence="3" id="KW-1185">Reference proteome</keyword>
<dbReference type="Gene3D" id="3.30.40.10">
    <property type="entry name" value="Zinc/RING finger domain, C3HC4 (zinc finger)"/>
    <property type="match status" value="1"/>
</dbReference>
<dbReference type="AlphaFoldDB" id="A0A813DV70"/>
<accession>A0A813DV70</accession>
<dbReference type="EMBL" id="CAJNNV010006251">
    <property type="protein sequence ID" value="CAE8593319.1"/>
    <property type="molecule type" value="Genomic_DNA"/>
</dbReference>
<organism evidence="2 3">
    <name type="scientific">Polarella glacialis</name>
    <name type="common">Dinoflagellate</name>
    <dbReference type="NCBI Taxonomy" id="89957"/>
    <lineage>
        <taxon>Eukaryota</taxon>
        <taxon>Sar</taxon>
        <taxon>Alveolata</taxon>
        <taxon>Dinophyceae</taxon>
        <taxon>Suessiales</taxon>
        <taxon>Suessiaceae</taxon>
        <taxon>Polarella</taxon>
    </lineage>
</organism>
<dbReference type="InterPro" id="IPR013083">
    <property type="entry name" value="Znf_RING/FYVE/PHD"/>
</dbReference>
<gene>
    <name evidence="2" type="ORF">PGLA1383_LOCUS11916</name>
</gene>